<accession>A0A3Q8SBY8</accession>
<proteinExistence type="predicted"/>
<keyword evidence="4" id="KW-1185">Reference proteome</keyword>
<protein>
    <submittedName>
        <fullName evidence="3">Phage tail tape measure protein</fullName>
    </submittedName>
</protein>
<organism evidence="3 4">
    <name type="scientific">Paenibacillus lentus</name>
    <dbReference type="NCBI Taxonomy" id="1338368"/>
    <lineage>
        <taxon>Bacteria</taxon>
        <taxon>Bacillati</taxon>
        <taxon>Bacillota</taxon>
        <taxon>Bacilli</taxon>
        <taxon>Bacillales</taxon>
        <taxon>Paenibacillaceae</taxon>
        <taxon>Paenibacillus</taxon>
    </lineage>
</organism>
<keyword evidence="1" id="KW-1188">Viral release from host cell</keyword>
<dbReference type="PANTHER" id="PTHR37813">
    <property type="entry name" value="FELS-2 PROPHAGE PROTEIN"/>
    <property type="match status" value="1"/>
</dbReference>
<evidence type="ECO:0000313" key="4">
    <source>
        <dbReference type="Proteomes" id="UP000273145"/>
    </source>
</evidence>
<dbReference type="Proteomes" id="UP000273145">
    <property type="component" value="Chromosome"/>
</dbReference>
<feature type="domain" description="Phage tail tape measure protein" evidence="2">
    <location>
        <begin position="148"/>
        <end position="269"/>
    </location>
</feature>
<dbReference type="InterPro" id="IPR010090">
    <property type="entry name" value="Phage_tape_meas"/>
</dbReference>
<sequence>MKNSIWTKFNIPFVEMAIGWSFFLFKGVKAMENDMKILITADININPSITALNKAIKDIEKNPSLKKIKITIEIDKQETDKVGKSFGQALRTIYKQTQTFINNNKALLKQGMQDILKTILEVDTQITQLKRVMNEGTDFESMLRGSIQTANELGHSISEVNDLMIKVGRMGFDEKQTMLLAKTAALFQNISELKPDQAIQTMTAAMSAFNIEAEDSILIADRLNAVDNKFSVTSQNLASSLTQAGTAASNYGISMEKLIGDTTAISMATRESGKVIGKLVAA</sequence>
<evidence type="ECO:0000313" key="3">
    <source>
        <dbReference type="EMBL" id="AZK47121.1"/>
    </source>
</evidence>
<dbReference type="PANTHER" id="PTHR37813:SF1">
    <property type="entry name" value="FELS-2 PROPHAGE PROTEIN"/>
    <property type="match status" value="1"/>
</dbReference>
<dbReference type="KEGG" id="plen:EIM92_13930"/>
<name>A0A3Q8SBY8_9BACL</name>
<dbReference type="Pfam" id="PF10145">
    <property type="entry name" value="PhageMin_Tail"/>
    <property type="match status" value="1"/>
</dbReference>
<gene>
    <name evidence="3" type="ORF">EIM92_13930</name>
</gene>
<dbReference type="NCBIfam" id="TIGR01760">
    <property type="entry name" value="tape_meas_TP901"/>
    <property type="match status" value="1"/>
</dbReference>
<dbReference type="OrthoDB" id="5902884at2"/>
<evidence type="ECO:0000259" key="2">
    <source>
        <dbReference type="Pfam" id="PF10145"/>
    </source>
</evidence>
<evidence type="ECO:0000256" key="1">
    <source>
        <dbReference type="ARBA" id="ARBA00022612"/>
    </source>
</evidence>
<reference evidence="3 4" key="1">
    <citation type="submission" date="2018-11" db="EMBL/GenBank/DDBJ databases">
        <title>Genome sequencing of Paenibacillus lentus DSM25539(T).</title>
        <authorList>
            <person name="Kook J.-K."/>
            <person name="Park S.-N."/>
            <person name="Lim Y.K."/>
        </authorList>
    </citation>
    <scope>NUCLEOTIDE SEQUENCE [LARGE SCALE GENOMIC DNA]</scope>
    <source>
        <strain evidence="3 4">DSM 25539</strain>
    </source>
</reference>
<dbReference type="AlphaFoldDB" id="A0A3Q8SBY8"/>
<dbReference type="EMBL" id="CP034248">
    <property type="protein sequence ID" value="AZK47121.1"/>
    <property type="molecule type" value="Genomic_DNA"/>
</dbReference>